<feature type="transmembrane region" description="Helical" evidence="2">
    <location>
        <begin position="109"/>
        <end position="131"/>
    </location>
</feature>
<dbReference type="Proteomes" id="UP000799444">
    <property type="component" value="Unassembled WGS sequence"/>
</dbReference>
<keyword evidence="2" id="KW-0472">Membrane</keyword>
<gene>
    <name evidence="3" type="ORF">EJ04DRAFT_577289</name>
</gene>
<keyword evidence="2" id="KW-1133">Transmembrane helix</keyword>
<evidence type="ECO:0000256" key="1">
    <source>
        <dbReference type="SAM" id="MobiDB-lite"/>
    </source>
</evidence>
<sequence length="706" mass="77455">MASGGHVYTGVWKNHDYDNAKGATLTLTTTNSAYLVAFLALFVGLVAGHFWAIICYTIFQIRSTVAPRSGMHHQQQVVLRNYHVPGSASWQLLKSMYFWRRVKGFRATLPALPTVLLALSNLALFGAAGIFSSRVTNKNSEVLVKGTSCGFWNNPSTSDANDPRSTVEARTAYFANLIEDFATASTMASMCSGNLSITSECISYAPERIHWETLTNISCPFASKMCVDNKAVQFDSGLVDSSTHLGINAPKNDRILFRRVVGCAPLLRDGYLKDWHSMGGAILGSPGQADGNVIPTQEGEEYIEFFYGPNYYVGLNSTFMQSNAAPSYNLWGGQIFTLQGVNAILGFPEASYFEPIPELNRTDADIDLLFLGQGEQMRYTAPVHDPWFLATTPRQHQVQAEFGALQNVTDYHSEYPMSAVGCTSQYQWCSPGTSNSPPTCTSLTGINAVFTEASTLFTNPRQKVILKRMSQVLGSIGDMSRLATALTGSVLLVNRFGNVELGPLPDTQWITELEHMYSTLMTVMQIRNWRYVGGYATQLDIQPAVTPAAENETWMCGSQMVRREDYQSFSVLGLGIIVGLGGLIIVVNLGLDSGVGWVQRRFGKREWAKLEWELLETEKLQRLAYQMGGVDMQENVCSVAPMLEGAKGVGGGGEGSVSEKVSTPESPQVVRTEFARTDEESGGVEQSPVLENADTREVIPEHHGRL</sequence>
<dbReference type="AlphaFoldDB" id="A0A9P4QZE5"/>
<evidence type="ECO:0000313" key="3">
    <source>
        <dbReference type="EMBL" id="KAF2733987.1"/>
    </source>
</evidence>
<feature type="compositionally biased region" description="Basic and acidic residues" evidence="1">
    <location>
        <begin position="693"/>
        <end position="706"/>
    </location>
</feature>
<dbReference type="OrthoDB" id="3540210at2759"/>
<name>A0A9P4QZE5_9PLEO</name>
<reference evidence="3" key="1">
    <citation type="journal article" date="2020" name="Stud. Mycol.">
        <title>101 Dothideomycetes genomes: a test case for predicting lifestyles and emergence of pathogens.</title>
        <authorList>
            <person name="Haridas S."/>
            <person name="Albert R."/>
            <person name="Binder M."/>
            <person name="Bloem J."/>
            <person name="Labutti K."/>
            <person name="Salamov A."/>
            <person name="Andreopoulos B."/>
            <person name="Baker S."/>
            <person name="Barry K."/>
            <person name="Bills G."/>
            <person name="Bluhm B."/>
            <person name="Cannon C."/>
            <person name="Castanera R."/>
            <person name="Culley D."/>
            <person name="Daum C."/>
            <person name="Ezra D."/>
            <person name="Gonzalez J."/>
            <person name="Henrissat B."/>
            <person name="Kuo A."/>
            <person name="Liang C."/>
            <person name="Lipzen A."/>
            <person name="Lutzoni F."/>
            <person name="Magnuson J."/>
            <person name="Mondo S."/>
            <person name="Nolan M."/>
            <person name="Ohm R."/>
            <person name="Pangilinan J."/>
            <person name="Park H.-J."/>
            <person name="Ramirez L."/>
            <person name="Alfaro M."/>
            <person name="Sun H."/>
            <person name="Tritt A."/>
            <person name="Yoshinaga Y."/>
            <person name="Zwiers L.-H."/>
            <person name="Turgeon B."/>
            <person name="Goodwin S."/>
            <person name="Spatafora J."/>
            <person name="Crous P."/>
            <person name="Grigoriev I."/>
        </authorList>
    </citation>
    <scope>NUCLEOTIDE SEQUENCE</scope>
    <source>
        <strain evidence="3">CBS 125425</strain>
    </source>
</reference>
<dbReference type="EMBL" id="ML996154">
    <property type="protein sequence ID" value="KAF2733987.1"/>
    <property type="molecule type" value="Genomic_DNA"/>
</dbReference>
<keyword evidence="4" id="KW-1185">Reference proteome</keyword>
<protein>
    <submittedName>
        <fullName evidence="3">Uncharacterized protein</fullName>
    </submittedName>
</protein>
<evidence type="ECO:0000256" key="2">
    <source>
        <dbReference type="SAM" id="Phobius"/>
    </source>
</evidence>
<accession>A0A9P4QZE5</accession>
<organism evidence="3 4">
    <name type="scientific">Polyplosphaeria fusca</name>
    <dbReference type="NCBI Taxonomy" id="682080"/>
    <lineage>
        <taxon>Eukaryota</taxon>
        <taxon>Fungi</taxon>
        <taxon>Dikarya</taxon>
        <taxon>Ascomycota</taxon>
        <taxon>Pezizomycotina</taxon>
        <taxon>Dothideomycetes</taxon>
        <taxon>Pleosporomycetidae</taxon>
        <taxon>Pleosporales</taxon>
        <taxon>Tetraplosphaeriaceae</taxon>
        <taxon>Polyplosphaeria</taxon>
    </lineage>
</organism>
<feature type="transmembrane region" description="Helical" evidence="2">
    <location>
        <begin position="569"/>
        <end position="591"/>
    </location>
</feature>
<proteinExistence type="predicted"/>
<comment type="caution">
    <text evidence="3">The sequence shown here is derived from an EMBL/GenBank/DDBJ whole genome shotgun (WGS) entry which is preliminary data.</text>
</comment>
<feature type="transmembrane region" description="Helical" evidence="2">
    <location>
        <begin position="34"/>
        <end position="59"/>
    </location>
</feature>
<evidence type="ECO:0000313" key="4">
    <source>
        <dbReference type="Proteomes" id="UP000799444"/>
    </source>
</evidence>
<feature type="region of interest" description="Disordered" evidence="1">
    <location>
        <begin position="648"/>
        <end position="706"/>
    </location>
</feature>
<keyword evidence="2" id="KW-0812">Transmembrane</keyword>